<evidence type="ECO:0008006" key="4">
    <source>
        <dbReference type="Google" id="ProtNLM"/>
    </source>
</evidence>
<dbReference type="Proteomes" id="UP000199315">
    <property type="component" value="Unassembled WGS sequence"/>
</dbReference>
<sequence>MNKKKNEVMLLLAALGVLIAFVSYYFVFMKFQDQTAVLETANTQLKTDITYLEGLLVNEKQYTEDIETMNAEMDAIITEFPSDFKTEDGLLFAIDLKKNAVMEYSQIDVGGAEPVYQFGSAAAAETATAAEGTSAPAATEPAATEAQATDAAAQNPAAAAMCLNKIPVSLTFQVGYNGLKTAVDYVSRLEERKTIDSVSVSFDKTTGKLVGTMAVNVYTLSGTDKAYEAPVIPDVPVGTGNLFGTIE</sequence>
<name>A0A1D3TN65_9FIRM</name>
<keyword evidence="1" id="KW-1133">Transmembrane helix</keyword>
<feature type="transmembrane region" description="Helical" evidence="1">
    <location>
        <begin position="7"/>
        <end position="27"/>
    </location>
</feature>
<gene>
    <name evidence="2" type="ORF">SAMN05421730_10018</name>
</gene>
<keyword evidence="1" id="KW-0472">Membrane</keyword>
<dbReference type="EMBL" id="FMKA01000001">
    <property type="protein sequence ID" value="SCP94732.1"/>
    <property type="molecule type" value="Genomic_DNA"/>
</dbReference>
<protein>
    <recommendedName>
        <fullName evidence="4">Type IV pilus assembly protein PilO</fullName>
    </recommendedName>
</protein>
<accession>A0A1D3TN65</accession>
<organism evidence="2 3">
    <name type="scientific">Anaerobium acetethylicum</name>
    <dbReference type="NCBI Taxonomy" id="1619234"/>
    <lineage>
        <taxon>Bacteria</taxon>
        <taxon>Bacillati</taxon>
        <taxon>Bacillota</taxon>
        <taxon>Clostridia</taxon>
        <taxon>Lachnospirales</taxon>
        <taxon>Lachnospiraceae</taxon>
        <taxon>Anaerobium</taxon>
    </lineage>
</organism>
<keyword evidence="1" id="KW-0812">Transmembrane</keyword>
<dbReference type="OrthoDB" id="2067069at2"/>
<evidence type="ECO:0000313" key="2">
    <source>
        <dbReference type="EMBL" id="SCP94732.1"/>
    </source>
</evidence>
<evidence type="ECO:0000256" key="1">
    <source>
        <dbReference type="SAM" id="Phobius"/>
    </source>
</evidence>
<reference evidence="2 3" key="1">
    <citation type="submission" date="2016-09" db="EMBL/GenBank/DDBJ databases">
        <authorList>
            <person name="Capua I."/>
            <person name="De Benedictis P."/>
            <person name="Joannis T."/>
            <person name="Lombin L.H."/>
            <person name="Cattoli G."/>
        </authorList>
    </citation>
    <scope>NUCLEOTIDE SEQUENCE [LARGE SCALE GENOMIC DNA]</scope>
    <source>
        <strain evidence="2 3">GluBS11</strain>
    </source>
</reference>
<dbReference type="AlphaFoldDB" id="A0A1D3TN65"/>
<keyword evidence="3" id="KW-1185">Reference proteome</keyword>
<dbReference type="STRING" id="1619234.SAMN05421730_10018"/>
<dbReference type="RefSeq" id="WP_091228375.1">
    <property type="nucleotide sequence ID" value="NZ_FMKA01000001.1"/>
</dbReference>
<proteinExistence type="predicted"/>
<evidence type="ECO:0000313" key="3">
    <source>
        <dbReference type="Proteomes" id="UP000199315"/>
    </source>
</evidence>